<keyword evidence="3 10" id="KW-0812">Transmembrane</keyword>
<evidence type="ECO:0000259" key="12">
    <source>
        <dbReference type="PROSITE" id="PS50262"/>
    </source>
</evidence>
<dbReference type="SMART" id="SM01381">
    <property type="entry name" value="7TM_GPCR_Srsx"/>
    <property type="match status" value="1"/>
</dbReference>
<keyword evidence="6 11" id="KW-0472">Membrane</keyword>
<dbReference type="PRINTS" id="PR00237">
    <property type="entry name" value="GPCRRHODOPSN"/>
</dbReference>
<feature type="transmembrane region" description="Helical" evidence="11">
    <location>
        <begin position="106"/>
        <end position="128"/>
    </location>
</feature>
<dbReference type="RefSeq" id="XP_031569711.1">
    <property type="nucleotide sequence ID" value="XM_031713851.1"/>
</dbReference>
<dbReference type="OrthoDB" id="9445642at2759"/>
<keyword evidence="9 10" id="KW-0807">Transducer</keyword>
<dbReference type="PANTHER" id="PTHR24246:SF27">
    <property type="entry name" value="ADENOSINE RECEPTOR, ISOFORM A"/>
    <property type="match status" value="1"/>
</dbReference>
<evidence type="ECO:0000256" key="7">
    <source>
        <dbReference type="ARBA" id="ARBA00023170"/>
    </source>
</evidence>
<keyword evidence="2" id="KW-1003">Cell membrane</keyword>
<evidence type="ECO:0000256" key="9">
    <source>
        <dbReference type="ARBA" id="ARBA00023224"/>
    </source>
</evidence>
<evidence type="ECO:0000256" key="5">
    <source>
        <dbReference type="ARBA" id="ARBA00023040"/>
    </source>
</evidence>
<dbReference type="PROSITE" id="PS50262">
    <property type="entry name" value="G_PROTEIN_RECEP_F1_2"/>
    <property type="match status" value="1"/>
</dbReference>
<dbReference type="GeneID" id="116304166"/>
<dbReference type="Pfam" id="PF00001">
    <property type="entry name" value="7tm_1"/>
    <property type="match status" value="1"/>
</dbReference>
<dbReference type="Gene3D" id="1.20.1070.10">
    <property type="entry name" value="Rhodopsin 7-helix transmembrane proteins"/>
    <property type="match status" value="1"/>
</dbReference>
<dbReference type="KEGG" id="aten:116304166"/>
<feature type="transmembrane region" description="Helical" evidence="11">
    <location>
        <begin position="66"/>
        <end position="85"/>
    </location>
</feature>
<dbReference type="Proteomes" id="UP000515163">
    <property type="component" value="Unplaced"/>
</dbReference>
<dbReference type="AlphaFoldDB" id="A0A6P8IRD7"/>
<dbReference type="GO" id="GO:0005886">
    <property type="term" value="C:plasma membrane"/>
    <property type="evidence" value="ECO:0007669"/>
    <property type="project" value="UniProtKB-SubCell"/>
</dbReference>
<evidence type="ECO:0000256" key="4">
    <source>
        <dbReference type="ARBA" id="ARBA00022989"/>
    </source>
</evidence>
<evidence type="ECO:0000256" key="3">
    <source>
        <dbReference type="ARBA" id="ARBA00022692"/>
    </source>
</evidence>
<keyword evidence="13" id="KW-1185">Reference proteome</keyword>
<sequence length="304" mass="34464">MVVLDVVLGVLGTLIALENIVVCVLVICYKSLRTYTNGFIVSLAVADFLYGALIIPLFLANASEVINSYILSMVLLANITTLMSVTFDRYLIVLHPFVYDTFMARYFFVVVIVSWLVPISVSLIPLFYASNFTQTGHKVYVYFLVILGVVIPYFLILLGYIRIFQHVVRQVKYLARLDPARDDEGKARQEGKRVTSEAYVARIFAIIAAIFIVSWMPVVYMTFVGNIGRQDLIPKALQMVSWVTLSLGSLVNAPIYAYAKKDFRGVMKRIIFYKRRRVTLRNEGDEPNTAQYMISIKSDTNSDL</sequence>
<proteinExistence type="inferred from homology"/>
<evidence type="ECO:0000256" key="6">
    <source>
        <dbReference type="ARBA" id="ARBA00023136"/>
    </source>
</evidence>
<evidence type="ECO:0000313" key="14">
    <source>
        <dbReference type="RefSeq" id="XP_031569711.1"/>
    </source>
</evidence>
<keyword evidence="4 11" id="KW-1133">Transmembrane helix</keyword>
<feature type="transmembrane region" description="Helical" evidence="11">
    <location>
        <begin position="39"/>
        <end position="60"/>
    </location>
</feature>
<evidence type="ECO:0000256" key="11">
    <source>
        <dbReference type="SAM" id="Phobius"/>
    </source>
</evidence>
<dbReference type="FunCoup" id="A0A6P8IRD7">
    <property type="interactions" value="339"/>
</dbReference>
<evidence type="ECO:0000256" key="2">
    <source>
        <dbReference type="ARBA" id="ARBA00022475"/>
    </source>
</evidence>
<dbReference type="SUPFAM" id="SSF81321">
    <property type="entry name" value="Family A G protein-coupled receptor-like"/>
    <property type="match status" value="1"/>
</dbReference>
<protein>
    <submittedName>
        <fullName evidence="14">Melanopsin-like</fullName>
    </submittedName>
</protein>
<reference evidence="14" key="1">
    <citation type="submission" date="2025-08" db="UniProtKB">
        <authorList>
            <consortium name="RefSeq"/>
        </authorList>
    </citation>
    <scope>IDENTIFICATION</scope>
    <source>
        <tissue evidence="14">Tentacle</tissue>
    </source>
</reference>
<comment type="subcellular location">
    <subcellularLocation>
        <location evidence="1">Cell membrane</location>
        <topology evidence="1">Multi-pass membrane protein</topology>
    </subcellularLocation>
</comment>
<feature type="transmembrane region" description="Helical" evidence="11">
    <location>
        <begin position="240"/>
        <end position="259"/>
    </location>
</feature>
<feature type="transmembrane region" description="Helical" evidence="11">
    <location>
        <begin position="6"/>
        <end position="27"/>
    </location>
</feature>
<keyword evidence="7 10" id="KW-0675">Receptor</keyword>
<gene>
    <name evidence="14" type="primary">LOC116304166</name>
</gene>
<feature type="transmembrane region" description="Helical" evidence="11">
    <location>
        <begin position="140"/>
        <end position="161"/>
    </location>
</feature>
<evidence type="ECO:0000256" key="1">
    <source>
        <dbReference type="ARBA" id="ARBA00004651"/>
    </source>
</evidence>
<organism evidence="13 14">
    <name type="scientific">Actinia tenebrosa</name>
    <name type="common">Australian red waratah sea anemone</name>
    <dbReference type="NCBI Taxonomy" id="6105"/>
    <lineage>
        <taxon>Eukaryota</taxon>
        <taxon>Metazoa</taxon>
        <taxon>Cnidaria</taxon>
        <taxon>Anthozoa</taxon>
        <taxon>Hexacorallia</taxon>
        <taxon>Actiniaria</taxon>
        <taxon>Actiniidae</taxon>
        <taxon>Actinia</taxon>
    </lineage>
</organism>
<dbReference type="InterPro" id="IPR000276">
    <property type="entry name" value="GPCR_Rhodpsn"/>
</dbReference>
<keyword evidence="5 10" id="KW-0297">G-protein coupled receptor</keyword>
<dbReference type="PANTHER" id="PTHR24246">
    <property type="entry name" value="OLFACTORY RECEPTOR AND ADENOSINE RECEPTOR"/>
    <property type="match status" value="1"/>
</dbReference>
<evidence type="ECO:0000256" key="8">
    <source>
        <dbReference type="ARBA" id="ARBA00023180"/>
    </source>
</evidence>
<evidence type="ECO:0000256" key="10">
    <source>
        <dbReference type="RuleBase" id="RU000688"/>
    </source>
</evidence>
<feature type="domain" description="G-protein coupled receptors family 1 profile" evidence="12">
    <location>
        <begin position="18"/>
        <end position="256"/>
    </location>
</feature>
<dbReference type="InterPro" id="IPR017452">
    <property type="entry name" value="GPCR_Rhodpsn_7TM"/>
</dbReference>
<evidence type="ECO:0000313" key="13">
    <source>
        <dbReference type="Proteomes" id="UP000515163"/>
    </source>
</evidence>
<name>A0A6P8IRD7_ACTTE</name>
<dbReference type="InParanoid" id="A0A6P8IRD7"/>
<dbReference type="GO" id="GO:0004930">
    <property type="term" value="F:G protein-coupled receptor activity"/>
    <property type="evidence" value="ECO:0007669"/>
    <property type="project" value="UniProtKB-KW"/>
</dbReference>
<dbReference type="PROSITE" id="PS00237">
    <property type="entry name" value="G_PROTEIN_RECEP_F1_1"/>
    <property type="match status" value="1"/>
</dbReference>
<keyword evidence="8" id="KW-0325">Glycoprotein</keyword>
<comment type="similarity">
    <text evidence="10">Belongs to the G-protein coupled receptor 1 family.</text>
</comment>
<dbReference type="CDD" id="cd00637">
    <property type="entry name" value="7tm_classA_rhodopsin-like"/>
    <property type="match status" value="1"/>
</dbReference>
<accession>A0A6P8IRD7</accession>
<feature type="transmembrane region" description="Helical" evidence="11">
    <location>
        <begin position="199"/>
        <end position="220"/>
    </location>
</feature>